<dbReference type="GO" id="GO:0019877">
    <property type="term" value="P:diaminopimelate biosynthetic process"/>
    <property type="evidence" value="ECO:0007669"/>
    <property type="project" value="UniProtKB-KW"/>
</dbReference>
<dbReference type="GO" id="GO:0009014">
    <property type="term" value="F:succinyl-diaminopimelate desuccinylase activity"/>
    <property type="evidence" value="ECO:0007669"/>
    <property type="project" value="UniProtKB-EC"/>
</dbReference>
<dbReference type="InterPro" id="IPR050072">
    <property type="entry name" value="Peptidase_M20A"/>
</dbReference>
<dbReference type="GO" id="GO:0009089">
    <property type="term" value="P:lysine biosynthetic process via diaminopimelate"/>
    <property type="evidence" value="ECO:0007669"/>
    <property type="project" value="UniProtKB-UniPathway"/>
</dbReference>
<evidence type="ECO:0000256" key="4">
    <source>
        <dbReference type="ARBA" id="ARBA00006247"/>
    </source>
</evidence>
<evidence type="ECO:0000256" key="2">
    <source>
        <dbReference type="ARBA" id="ARBA00001947"/>
    </source>
</evidence>
<gene>
    <name evidence="16" type="ORF">FD47_GL000524</name>
</gene>
<dbReference type="SUPFAM" id="SSF55031">
    <property type="entry name" value="Bacterial exopeptidase dimerisation domain"/>
    <property type="match status" value="1"/>
</dbReference>
<comment type="catalytic activity">
    <reaction evidence="14">
        <text>N-succinyl-(2S,6S)-2,6-diaminopimelate + H2O = (2S,6S)-2,6-diaminopimelate + succinate</text>
        <dbReference type="Rhea" id="RHEA:22608"/>
        <dbReference type="ChEBI" id="CHEBI:15377"/>
        <dbReference type="ChEBI" id="CHEBI:30031"/>
        <dbReference type="ChEBI" id="CHEBI:57609"/>
        <dbReference type="ChEBI" id="CHEBI:58087"/>
        <dbReference type="EC" id="3.5.1.18"/>
    </reaction>
</comment>
<dbReference type="NCBIfam" id="TIGR01910">
    <property type="entry name" value="DapE-ArgE"/>
    <property type="match status" value="1"/>
</dbReference>
<dbReference type="InterPro" id="IPR001261">
    <property type="entry name" value="ArgE/DapE_CS"/>
</dbReference>
<keyword evidence="11" id="KW-0220">Diaminopimelate biosynthesis</keyword>
<dbReference type="InterPro" id="IPR010182">
    <property type="entry name" value="ArgE/DapE"/>
</dbReference>
<keyword evidence="13" id="KW-0170">Cobalt</keyword>
<dbReference type="RefSeq" id="WP_056980138.1">
    <property type="nucleotide sequence ID" value="NZ_AZFZ01000014.1"/>
</dbReference>
<dbReference type="UniPathway" id="UPA00034">
    <property type="reaction ID" value="UER00021"/>
</dbReference>
<dbReference type="NCBIfam" id="NF006365">
    <property type="entry name" value="PRK08588.1"/>
    <property type="match status" value="1"/>
</dbReference>
<evidence type="ECO:0000256" key="1">
    <source>
        <dbReference type="ARBA" id="ARBA00001941"/>
    </source>
</evidence>
<evidence type="ECO:0000259" key="15">
    <source>
        <dbReference type="Pfam" id="PF07687"/>
    </source>
</evidence>
<sequence length="384" mass="41995">MAKISEAERLQIFKDLVAIKSVNTDEETVSEYLKDLLAKHGIEATIIPVSEHRTDLQAEIGSGKPVLGISGHMDVVSAGDESQWTSDPFTLTERDGKLYGRGAADMKSGLAAMVIAMIDIHDQDLLKTGTIRLMATMGEEVGELGSRTFAKNGAMTDVDALIIGEPSGYRIAYAHKGSMDIRLTSTGKAAHSSMPGQGYNAIDPLIELLHDANHQFRGADKHNQLLGDLSFNTTIFQGGNQVNSIPERAVAEINARTIPEFDNDVAEQLLDQLVEKWNKRGAKLSKETYMSQPSVETLGDPDLISLAQSIAKPYAGHDIEAGAIPAVTDASNMLADKPKDFPFIIFGPGSQSVHQVNEYVDKQMYLNFVDIYEQLFTEYLENKH</sequence>
<evidence type="ECO:0000313" key="17">
    <source>
        <dbReference type="Proteomes" id="UP000051010"/>
    </source>
</evidence>
<dbReference type="PANTHER" id="PTHR43808:SF8">
    <property type="entry name" value="PEPTIDASE M20 DIMERISATION DOMAIN-CONTAINING PROTEIN"/>
    <property type="match status" value="1"/>
</dbReference>
<evidence type="ECO:0000256" key="5">
    <source>
        <dbReference type="ARBA" id="ARBA00011921"/>
    </source>
</evidence>
<evidence type="ECO:0000256" key="9">
    <source>
        <dbReference type="ARBA" id="ARBA00022801"/>
    </source>
</evidence>
<dbReference type="InterPro" id="IPR002933">
    <property type="entry name" value="Peptidase_M20"/>
</dbReference>
<evidence type="ECO:0000256" key="7">
    <source>
        <dbReference type="ARBA" id="ARBA00022605"/>
    </source>
</evidence>
<dbReference type="PATRIC" id="fig|1423786.4.peg.547"/>
<dbReference type="InterPro" id="IPR011650">
    <property type="entry name" value="Peptidase_M20_dimer"/>
</dbReference>
<dbReference type="Proteomes" id="UP000051010">
    <property type="component" value="Unassembled WGS sequence"/>
</dbReference>
<evidence type="ECO:0000256" key="3">
    <source>
        <dbReference type="ARBA" id="ARBA00005130"/>
    </source>
</evidence>
<evidence type="ECO:0000256" key="12">
    <source>
        <dbReference type="ARBA" id="ARBA00023154"/>
    </source>
</evidence>
<dbReference type="PANTHER" id="PTHR43808">
    <property type="entry name" value="ACETYLORNITHINE DEACETYLASE"/>
    <property type="match status" value="1"/>
</dbReference>
<comment type="cofactor">
    <cofactor evidence="2">
        <name>Zn(2+)</name>
        <dbReference type="ChEBI" id="CHEBI:29105"/>
    </cofactor>
</comment>
<keyword evidence="10" id="KW-0862">Zinc</keyword>
<keyword evidence="7" id="KW-0028">Amino-acid biosynthesis</keyword>
<dbReference type="EMBL" id="AZFZ01000014">
    <property type="protein sequence ID" value="KRM44399.1"/>
    <property type="molecule type" value="Genomic_DNA"/>
</dbReference>
<dbReference type="CDD" id="cd08659">
    <property type="entry name" value="M20_ArgE_DapE-like"/>
    <property type="match status" value="1"/>
</dbReference>
<accession>A0A0R1YQK2</accession>
<dbReference type="PROSITE" id="PS00759">
    <property type="entry name" value="ARGE_DAPE_CPG2_2"/>
    <property type="match status" value="1"/>
</dbReference>
<evidence type="ECO:0000256" key="13">
    <source>
        <dbReference type="ARBA" id="ARBA00023285"/>
    </source>
</evidence>
<evidence type="ECO:0000313" key="16">
    <source>
        <dbReference type="EMBL" id="KRM44399.1"/>
    </source>
</evidence>
<feature type="domain" description="Peptidase M20 dimerisation" evidence="15">
    <location>
        <begin position="173"/>
        <end position="278"/>
    </location>
</feature>
<evidence type="ECO:0000256" key="10">
    <source>
        <dbReference type="ARBA" id="ARBA00022833"/>
    </source>
</evidence>
<organism evidence="16 17">
    <name type="scientific">Lentilactobacillus parafarraginis DSM 18390 = JCM 14109</name>
    <dbReference type="NCBI Taxonomy" id="1423786"/>
    <lineage>
        <taxon>Bacteria</taxon>
        <taxon>Bacillati</taxon>
        <taxon>Bacillota</taxon>
        <taxon>Bacilli</taxon>
        <taxon>Lactobacillales</taxon>
        <taxon>Lactobacillaceae</taxon>
        <taxon>Lentilactobacillus</taxon>
    </lineage>
</organism>
<evidence type="ECO:0000256" key="8">
    <source>
        <dbReference type="ARBA" id="ARBA00022723"/>
    </source>
</evidence>
<proteinExistence type="inferred from homology"/>
<dbReference type="Gene3D" id="3.30.70.360">
    <property type="match status" value="1"/>
</dbReference>
<evidence type="ECO:0000256" key="6">
    <source>
        <dbReference type="ARBA" id="ARBA00016853"/>
    </source>
</evidence>
<name>A0A0R1YQK2_9LACO</name>
<dbReference type="SUPFAM" id="SSF53187">
    <property type="entry name" value="Zn-dependent exopeptidases"/>
    <property type="match status" value="1"/>
</dbReference>
<dbReference type="Pfam" id="PF01546">
    <property type="entry name" value="Peptidase_M20"/>
    <property type="match status" value="1"/>
</dbReference>
<keyword evidence="12" id="KW-0457">Lysine biosynthesis</keyword>
<evidence type="ECO:0000256" key="11">
    <source>
        <dbReference type="ARBA" id="ARBA00022915"/>
    </source>
</evidence>
<comment type="cofactor">
    <cofactor evidence="1">
        <name>Co(2+)</name>
        <dbReference type="ChEBI" id="CHEBI:48828"/>
    </cofactor>
</comment>
<keyword evidence="8" id="KW-0479">Metal-binding</keyword>
<comment type="pathway">
    <text evidence="3">Amino-acid biosynthesis; L-lysine biosynthesis via DAP pathway; LL-2,6-diaminopimelate from (S)-tetrahydrodipicolinate (succinylase route): step 3/3.</text>
</comment>
<dbReference type="Gene3D" id="3.40.630.10">
    <property type="entry name" value="Zn peptidases"/>
    <property type="match status" value="1"/>
</dbReference>
<comment type="similarity">
    <text evidence="4">Belongs to the peptidase M20A family.</text>
</comment>
<evidence type="ECO:0000256" key="14">
    <source>
        <dbReference type="ARBA" id="ARBA00051301"/>
    </source>
</evidence>
<reference evidence="16 17" key="1">
    <citation type="journal article" date="2015" name="Genome Announc.">
        <title>Expanding the biotechnology potential of lactobacilli through comparative genomics of 213 strains and associated genera.</title>
        <authorList>
            <person name="Sun Z."/>
            <person name="Harris H.M."/>
            <person name="McCann A."/>
            <person name="Guo C."/>
            <person name="Argimon S."/>
            <person name="Zhang W."/>
            <person name="Yang X."/>
            <person name="Jeffery I.B."/>
            <person name="Cooney J.C."/>
            <person name="Kagawa T.F."/>
            <person name="Liu W."/>
            <person name="Song Y."/>
            <person name="Salvetti E."/>
            <person name="Wrobel A."/>
            <person name="Rasinkangas P."/>
            <person name="Parkhill J."/>
            <person name="Rea M.C."/>
            <person name="O'Sullivan O."/>
            <person name="Ritari J."/>
            <person name="Douillard F.P."/>
            <person name="Paul Ross R."/>
            <person name="Yang R."/>
            <person name="Briner A.E."/>
            <person name="Felis G.E."/>
            <person name="de Vos W.M."/>
            <person name="Barrangou R."/>
            <person name="Klaenhammer T.R."/>
            <person name="Caufield P.W."/>
            <person name="Cui Y."/>
            <person name="Zhang H."/>
            <person name="O'Toole P.W."/>
        </authorList>
    </citation>
    <scope>NUCLEOTIDE SEQUENCE [LARGE SCALE GENOMIC DNA]</scope>
    <source>
        <strain evidence="16 17">DSM 18390</strain>
    </source>
</reference>
<dbReference type="GO" id="GO:0046872">
    <property type="term" value="F:metal ion binding"/>
    <property type="evidence" value="ECO:0007669"/>
    <property type="project" value="UniProtKB-KW"/>
</dbReference>
<dbReference type="InterPro" id="IPR036264">
    <property type="entry name" value="Bact_exopeptidase_dim_dom"/>
</dbReference>
<dbReference type="AlphaFoldDB" id="A0A0R1YQK2"/>
<dbReference type="Pfam" id="PF07687">
    <property type="entry name" value="M20_dimer"/>
    <property type="match status" value="1"/>
</dbReference>
<protein>
    <recommendedName>
        <fullName evidence="6">Probable succinyl-diaminopimelate desuccinylase</fullName>
        <ecNumber evidence="5">3.5.1.18</ecNumber>
    </recommendedName>
</protein>
<dbReference type="EC" id="3.5.1.18" evidence="5"/>
<keyword evidence="9" id="KW-0378">Hydrolase</keyword>
<dbReference type="PROSITE" id="PS00758">
    <property type="entry name" value="ARGE_DAPE_CPG2_1"/>
    <property type="match status" value="1"/>
</dbReference>
<comment type="caution">
    <text evidence="16">The sequence shown here is derived from an EMBL/GenBank/DDBJ whole genome shotgun (WGS) entry which is preliminary data.</text>
</comment>